<reference evidence="9" key="1">
    <citation type="journal article" date="2019" name="Int. J. Syst. Evol. Microbiol.">
        <title>The Global Catalogue of Microorganisms (GCM) 10K type strain sequencing project: providing services to taxonomists for standard genome sequencing and annotation.</title>
        <authorList>
            <consortium name="The Broad Institute Genomics Platform"/>
            <consortium name="The Broad Institute Genome Sequencing Center for Infectious Disease"/>
            <person name="Wu L."/>
            <person name="Ma J."/>
        </authorList>
    </citation>
    <scope>NUCLEOTIDE SEQUENCE [LARGE SCALE GENOMIC DNA]</scope>
    <source>
        <strain evidence="9">KCTC 42986</strain>
    </source>
</reference>
<sequence>MKIALLEPQASQSVLICDTLTAFGYQCQSFTTVKELQQQLRRGDCALLIIAWPMPEAANVDLIGWSREKLGHDLPLLLIGDGVAPDAFAAALDAGADDYLMTPIRAAELATRMQVLLFRRYPLPDTSQQVQYGHYRFDLRTSLLTLNGEPIELTHKEFALALLLFRNLGRPLSRATILETVWARDLDDDEMPSRTVDTHVSRVRNKLQLRPEHGYRLAPVYSYGYRLEQVTE</sequence>
<evidence type="ECO:0000256" key="2">
    <source>
        <dbReference type="ARBA" id="ARBA00023012"/>
    </source>
</evidence>
<dbReference type="InterPro" id="IPR039420">
    <property type="entry name" value="WalR-like"/>
</dbReference>
<keyword evidence="3 5" id="KW-0238">DNA-binding</keyword>
<dbReference type="PROSITE" id="PS51755">
    <property type="entry name" value="OMPR_PHOB"/>
    <property type="match status" value="1"/>
</dbReference>
<evidence type="ECO:0000259" key="7">
    <source>
        <dbReference type="PROSITE" id="PS51755"/>
    </source>
</evidence>
<dbReference type="SMART" id="SM00862">
    <property type="entry name" value="Trans_reg_C"/>
    <property type="match status" value="1"/>
</dbReference>
<evidence type="ECO:0000256" key="5">
    <source>
        <dbReference type="PROSITE-ProRule" id="PRU01091"/>
    </source>
</evidence>
<dbReference type="InterPro" id="IPR011006">
    <property type="entry name" value="CheY-like_superfamily"/>
</dbReference>
<feature type="domain" description="Response regulatory" evidence="6">
    <location>
        <begin position="2"/>
        <end position="117"/>
    </location>
</feature>
<evidence type="ECO:0000256" key="3">
    <source>
        <dbReference type="ARBA" id="ARBA00023125"/>
    </source>
</evidence>
<dbReference type="SUPFAM" id="SSF52172">
    <property type="entry name" value="CheY-like"/>
    <property type="match status" value="1"/>
</dbReference>
<dbReference type="PANTHER" id="PTHR48111">
    <property type="entry name" value="REGULATOR OF RPOS"/>
    <property type="match status" value="1"/>
</dbReference>
<dbReference type="CDD" id="cd00383">
    <property type="entry name" value="trans_reg_C"/>
    <property type="match status" value="1"/>
</dbReference>
<accession>A0ABV7FA78</accession>
<dbReference type="Pfam" id="PF00486">
    <property type="entry name" value="Trans_reg_C"/>
    <property type="match status" value="1"/>
</dbReference>
<dbReference type="RefSeq" id="WP_390327235.1">
    <property type="nucleotide sequence ID" value="NZ_JBHRTP010000082.1"/>
</dbReference>
<feature type="domain" description="OmpR/PhoB-type" evidence="7">
    <location>
        <begin position="127"/>
        <end position="229"/>
    </location>
</feature>
<dbReference type="InterPro" id="IPR001789">
    <property type="entry name" value="Sig_transdc_resp-reg_receiver"/>
</dbReference>
<dbReference type="Gene3D" id="1.10.10.10">
    <property type="entry name" value="Winged helix-like DNA-binding domain superfamily/Winged helix DNA-binding domain"/>
    <property type="match status" value="1"/>
</dbReference>
<evidence type="ECO:0000259" key="6">
    <source>
        <dbReference type="PROSITE" id="PS50110"/>
    </source>
</evidence>
<dbReference type="PANTHER" id="PTHR48111:SF40">
    <property type="entry name" value="PHOSPHATE REGULON TRANSCRIPTIONAL REGULATORY PROTEIN PHOB"/>
    <property type="match status" value="1"/>
</dbReference>
<protein>
    <submittedName>
        <fullName evidence="8">Response regulator transcription factor</fullName>
    </submittedName>
</protein>
<dbReference type="Proteomes" id="UP001595530">
    <property type="component" value="Unassembled WGS sequence"/>
</dbReference>
<dbReference type="SUPFAM" id="SSF46894">
    <property type="entry name" value="C-terminal effector domain of the bipartite response regulators"/>
    <property type="match status" value="1"/>
</dbReference>
<dbReference type="InterPro" id="IPR036388">
    <property type="entry name" value="WH-like_DNA-bd_sf"/>
</dbReference>
<keyword evidence="1" id="KW-0597">Phosphoprotein</keyword>
<dbReference type="EMBL" id="JBHRTP010000082">
    <property type="protein sequence ID" value="MFC3110566.1"/>
    <property type="molecule type" value="Genomic_DNA"/>
</dbReference>
<dbReference type="InterPro" id="IPR001867">
    <property type="entry name" value="OmpR/PhoB-type_DNA-bd"/>
</dbReference>
<proteinExistence type="predicted"/>
<evidence type="ECO:0000313" key="9">
    <source>
        <dbReference type="Proteomes" id="UP001595530"/>
    </source>
</evidence>
<name>A0ABV7FA78_9BURK</name>
<dbReference type="Gene3D" id="3.40.50.2300">
    <property type="match status" value="1"/>
</dbReference>
<dbReference type="InterPro" id="IPR016032">
    <property type="entry name" value="Sig_transdc_resp-reg_C-effctor"/>
</dbReference>
<comment type="caution">
    <text evidence="4">Lacks conserved residue(s) required for the propagation of feature annotation.</text>
</comment>
<evidence type="ECO:0000313" key="8">
    <source>
        <dbReference type="EMBL" id="MFC3110566.1"/>
    </source>
</evidence>
<evidence type="ECO:0000256" key="1">
    <source>
        <dbReference type="ARBA" id="ARBA00022553"/>
    </source>
</evidence>
<keyword evidence="9" id="KW-1185">Reference proteome</keyword>
<keyword evidence="2" id="KW-0902">Two-component regulatory system</keyword>
<organism evidence="8 9">
    <name type="scientific">Undibacterium arcticum</name>
    <dbReference type="NCBI Taxonomy" id="1762892"/>
    <lineage>
        <taxon>Bacteria</taxon>
        <taxon>Pseudomonadati</taxon>
        <taxon>Pseudomonadota</taxon>
        <taxon>Betaproteobacteria</taxon>
        <taxon>Burkholderiales</taxon>
        <taxon>Oxalobacteraceae</taxon>
        <taxon>Undibacterium</taxon>
    </lineage>
</organism>
<evidence type="ECO:0000256" key="4">
    <source>
        <dbReference type="PROSITE-ProRule" id="PRU00169"/>
    </source>
</evidence>
<comment type="caution">
    <text evidence="8">The sequence shown here is derived from an EMBL/GenBank/DDBJ whole genome shotgun (WGS) entry which is preliminary data.</text>
</comment>
<dbReference type="SMART" id="SM00448">
    <property type="entry name" value="REC"/>
    <property type="match status" value="1"/>
</dbReference>
<dbReference type="PROSITE" id="PS50110">
    <property type="entry name" value="RESPONSE_REGULATORY"/>
    <property type="match status" value="1"/>
</dbReference>
<gene>
    <name evidence="8" type="ORF">ACFOFO_21830</name>
</gene>
<feature type="DNA-binding region" description="OmpR/PhoB-type" evidence="5">
    <location>
        <begin position="127"/>
        <end position="229"/>
    </location>
</feature>